<keyword evidence="2" id="KW-0238">DNA-binding</keyword>
<evidence type="ECO:0000256" key="2">
    <source>
        <dbReference type="ARBA" id="ARBA00023125"/>
    </source>
</evidence>
<organism evidence="5 6">
    <name type="scientific">Silvibacterium dinghuense</name>
    <dbReference type="NCBI Taxonomy" id="1560006"/>
    <lineage>
        <taxon>Bacteria</taxon>
        <taxon>Pseudomonadati</taxon>
        <taxon>Acidobacteriota</taxon>
        <taxon>Terriglobia</taxon>
        <taxon>Terriglobales</taxon>
        <taxon>Acidobacteriaceae</taxon>
        <taxon>Silvibacterium</taxon>
    </lineage>
</organism>
<gene>
    <name evidence="5" type="ORF">ESZ00_09745</name>
</gene>
<evidence type="ECO:0000313" key="5">
    <source>
        <dbReference type="EMBL" id="RXS94914.1"/>
    </source>
</evidence>
<dbReference type="Gene3D" id="2.60.120.10">
    <property type="entry name" value="Jelly Rolls"/>
    <property type="match status" value="1"/>
</dbReference>
<dbReference type="Pfam" id="PF12833">
    <property type="entry name" value="HTH_18"/>
    <property type="match status" value="1"/>
</dbReference>
<comment type="caution">
    <text evidence="5">The sequence shown here is derived from an EMBL/GenBank/DDBJ whole genome shotgun (WGS) entry which is preliminary data.</text>
</comment>
<dbReference type="Pfam" id="PF02311">
    <property type="entry name" value="AraC_binding"/>
    <property type="match status" value="1"/>
</dbReference>
<dbReference type="InterPro" id="IPR009057">
    <property type="entry name" value="Homeodomain-like_sf"/>
</dbReference>
<keyword evidence="3" id="KW-0804">Transcription</keyword>
<dbReference type="SUPFAM" id="SSF46689">
    <property type="entry name" value="Homeodomain-like"/>
    <property type="match status" value="2"/>
</dbReference>
<dbReference type="PANTHER" id="PTHR43280:SF2">
    <property type="entry name" value="HTH-TYPE TRANSCRIPTIONAL REGULATOR EXSA"/>
    <property type="match status" value="1"/>
</dbReference>
<accession>A0A4Q1SCH3</accession>
<dbReference type="GO" id="GO:0043565">
    <property type="term" value="F:sequence-specific DNA binding"/>
    <property type="evidence" value="ECO:0007669"/>
    <property type="project" value="InterPro"/>
</dbReference>
<evidence type="ECO:0000313" key="6">
    <source>
        <dbReference type="Proteomes" id="UP000290253"/>
    </source>
</evidence>
<dbReference type="InterPro" id="IPR014710">
    <property type="entry name" value="RmlC-like_jellyroll"/>
</dbReference>
<proteinExistence type="predicted"/>
<dbReference type="SUPFAM" id="SSF51215">
    <property type="entry name" value="Regulatory protein AraC"/>
    <property type="match status" value="1"/>
</dbReference>
<dbReference type="PANTHER" id="PTHR43280">
    <property type="entry name" value="ARAC-FAMILY TRANSCRIPTIONAL REGULATOR"/>
    <property type="match status" value="1"/>
</dbReference>
<reference evidence="5 6" key="1">
    <citation type="journal article" date="2016" name="Int. J. Syst. Evol. Microbiol.">
        <title>Acidipila dinghuensis sp. nov., an acidobacterium isolated from forest soil.</title>
        <authorList>
            <person name="Jiang Y.W."/>
            <person name="Wang J."/>
            <person name="Chen M.H."/>
            <person name="Lv Y.Y."/>
            <person name="Qiu L.H."/>
        </authorList>
    </citation>
    <scope>NUCLEOTIDE SEQUENCE [LARGE SCALE GENOMIC DNA]</scope>
    <source>
        <strain evidence="5 6">DHOF10</strain>
    </source>
</reference>
<dbReference type="AlphaFoldDB" id="A0A4Q1SCH3"/>
<dbReference type="PROSITE" id="PS01124">
    <property type="entry name" value="HTH_ARAC_FAMILY_2"/>
    <property type="match status" value="1"/>
</dbReference>
<dbReference type="GO" id="GO:0003700">
    <property type="term" value="F:DNA-binding transcription factor activity"/>
    <property type="evidence" value="ECO:0007669"/>
    <property type="project" value="InterPro"/>
</dbReference>
<dbReference type="InterPro" id="IPR003313">
    <property type="entry name" value="AraC-bd"/>
</dbReference>
<dbReference type="InterPro" id="IPR018060">
    <property type="entry name" value="HTH_AraC"/>
</dbReference>
<evidence type="ECO:0000256" key="1">
    <source>
        <dbReference type="ARBA" id="ARBA00023015"/>
    </source>
</evidence>
<feature type="domain" description="HTH araC/xylS-type" evidence="4">
    <location>
        <begin position="180"/>
        <end position="277"/>
    </location>
</feature>
<dbReference type="Gene3D" id="1.10.10.60">
    <property type="entry name" value="Homeodomain-like"/>
    <property type="match status" value="2"/>
</dbReference>
<keyword evidence="6" id="KW-1185">Reference proteome</keyword>
<evidence type="ECO:0000256" key="3">
    <source>
        <dbReference type="ARBA" id="ARBA00023163"/>
    </source>
</evidence>
<dbReference type="Proteomes" id="UP000290253">
    <property type="component" value="Unassembled WGS sequence"/>
</dbReference>
<dbReference type="SMART" id="SM00342">
    <property type="entry name" value="HTH_ARAC"/>
    <property type="match status" value="1"/>
</dbReference>
<dbReference type="EMBL" id="SDMK01000002">
    <property type="protein sequence ID" value="RXS94914.1"/>
    <property type="molecule type" value="Genomic_DNA"/>
</dbReference>
<name>A0A4Q1SCH3_9BACT</name>
<sequence length="277" mass="31844">MSKLLSFFVAMLQRLQLPDELDGNMWRYASLATANRRHRHAELELNLVTRGKGLYLLGARRYEIRRGDLLWLFPAQEHVLIEQTADFAMWIAVFRRRAVKRWAVDRAARPLLQRELQGEACRRLVRQELERSEQLFQELAATDCDPGLKNAGLGYALLHAWKCFEQAAAVPAQALHPAVERAAKIIRSGGDGYSLQELARQAGISTSRLSRLFPQQTGTTIVEFRNRQRVQRFQQERERNPHRNLLDAALDAGFGSYAQFHRVFREMVGCSPKEYGL</sequence>
<keyword evidence="1" id="KW-0805">Transcription regulation</keyword>
<dbReference type="RefSeq" id="WP_164981443.1">
    <property type="nucleotide sequence ID" value="NZ_SDMK01000002.1"/>
</dbReference>
<evidence type="ECO:0000259" key="4">
    <source>
        <dbReference type="PROSITE" id="PS01124"/>
    </source>
</evidence>
<dbReference type="InterPro" id="IPR037923">
    <property type="entry name" value="HTH-like"/>
</dbReference>
<protein>
    <submittedName>
        <fullName evidence="5">AraC family transcriptional regulator</fullName>
    </submittedName>
</protein>